<gene>
    <name evidence="7" type="primary">106669875</name>
</gene>
<keyword evidence="5 6" id="KW-0539">Nucleus</keyword>
<dbReference type="Gene3D" id="1.10.10.10">
    <property type="entry name" value="Winged helix-like DNA-binding domain superfamily/Winged helix DNA-binding domain"/>
    <property type="match status" value="2"/>
</dbReference>
<dbReference type="PIRSF" id="PIRSF028763">
    <property type="entry name" value="RNA_pol_Rpc34"/>
    <property type="match status" value="1"/>
</dbReference>
<dbReference type="AlphaFoldDB" id="A0A8I6S8I8"/>
<dbReference type="EnsemblMetazoa" id="XM_014399704.1">
    <property type="protein sequence ID" value="XP_014255190.1"/>
    <property type="gene ID" value="LOC106669875"/>
</dbReference>
<evidence type="ECO:0000313" key="8">
    <source>
        <dbReference type="Proteomes" id="UP000494040"/>
    </source>
</evidence>
<dbReference type="KEGG" id="clec:106669875"/>
<evidence type="ECO:0000256" key="5">
    <source>
        <dbReference type="ARBA" id="ARBA00023242"/>
    </source>
</evidence>
<dbReference type="PANTHER" id="PTHR12780">
    <property type="entry name" value="RNA POLYMERASE III DNA DIRECTED , 39KD SUBUNIT-RELATED"/>
    <property type="match status" value="1"/>
</dbReference>
<dbReference type="SUPFAM" id="SSF46785">
    <property type="entry name" value="Winged helix' DNA-binding domain"/>
    <property type="match status" value="2"/>
</dbReference>
<accession>A0A8I6S8I8</accession>
<comment type="subcellular location">
    <subcellularLocation>
        <location evidence="1 6">Nucleus</location>
    </subcellularLocation>
</comment>
<dbReference type="Proteomes" id="UP000494040">
    <property type="component" value="Unassembled WGS sequence"/>
</dbReference>
<dbReference type="GO" id="GO:0005666">
    <property type="term" value="C:RNA polymerase III complex"/>
    <property type="evidence" value="ECO:0007669"/>
    <property type="project" value="UniProtKB-UniRule"/>
</dbReference>
<evidence type="ECO:0000256" key="2">
    <source>
        <dbReference type="ARBA" id="ARBA00011038"/>
    </source>
</evidence>
<evidence type="ECO:0000256" key="1">
    <source>
        <dbReference type="ARBA" id="ARBA00004123"/>
    </source>
</evidence>
<keyword evidence="4 6" id="KW-0804">Transcription</keyword>
<comment type="similarity">
    <text evidence="2 6">Belongs to the eukaryotic RPC34/RPC39 RNA polymerase subunit family.</text>
</comment>
<sequence>MSVKKASTSKAPESDPNEQIILSIAAAAGTKGCFDEDIVKTLPNLPGEQRVACINRLIAKRLLDVYQIGNKIAYKARTPDSDPADLKGADNEEKIVYEIVKEAGNKGIWMRDIRLKSNLQPTVLNKILKSLENKKIIKAVKSVTAYKKKVYMLFELEPDSTLTGGSWYSDQDFESEFVDVLNQQCYRYLIEIKQKYEMDPSNVKKGPVAFYNQISVHPKQVCKFISDLGISKIPLSEEDIKTILDTLLYDGKVERRVTLNGDYTYRAVNSIVDSPGLVSLPCGVCPVIKECNDNGVVSPFMCPYLTTWGKKSLVKMQAPEDF</sequence>
<dbReference type="InterPro" id="IPR036388">
    <property type="entry name" value="WH-like_DNA-bd_sf"/>
</dbReference>
<keyword evidence="3 6" id="KW-0240">DNA-directed RNA polymerase</keyword>
<dbReference type="FunFam" id="1.10.10.10:FF:000116">
    <property type="entry name" value="DNA-directed RNA polymerase III subunit RPC6"/>
    <property type="match status" value="1"/>
</dbReference>
<protein>
    <recommendedName>
        <fullName evidence="6">DNA-directed RNA polymerase III subunit RPC6</fullName>
        <shortName evidence="6">RNA polymerase III subunit C6</shortName>
    </recommendedName>
</protein>
<dbReference type="OrthoDB" id="613763at2759"/>
<dbReference type="InterPro" id="IPR036390">
    <property type="entry name" value="WH_DNA-bd_sf"/>
</dbReference>
<evidence type="ECO:0000256" key="3">
    <source>
        <dbReference type="ARBA" id="ARBA00022478"/>
    </source>
</evidence>
<keyword evidence="8" id="KW-1185">Reference proteome</keyword>
<comment type="function">
    <text evidence="6">DNA-dependent RNA polymerase catalyzes the transcription of DNA into RNA using the four ribonucleoside triphosphates as substrates. Specific peripheric component of RNA polymerase III which synthesizes small RNAs, such as 5S rRNA and tRNAs.</text>
</comment>
<dbReference type="Pfam" id="PF05158">
    <property type="entry name" value="RNA_pol_Rpc34"/>
    <property type="match status" value="1"/>
</dbReference>
<dbReference type="InterPro" id="IPR016049">
    <property type="entry name" value="RNA_pol_Rpc34-like"/>
</dbReference>
<organism evidence="7 8">
    <name type="scientific">Cimex lectularius</name>
    <name type="common">Bed bug</name>
    <name type="synonym">Acanthia lectularia</name>
    <dbReference type="NCBI Taxonomy" id="79782"/>
    <lineage>
        <taxon>Eukaryota</taxon>
        <taxon>Metazoa</taxon>
        <taxon>Ecdysozoa</taxon>
        <taxon>Arthropoda</taxon>
        <taxon>Hexapoda</taxon>
        <taxon>Insecta</taxon>
        <taxon>Pterygota</taxon>
        <taxon>Neoptera</taxon>
        <taxon>Paraneoptera</taxon>
        <taxon>Hemiptera</taxon>
        <taxon>Heteroptera</taxon>
        <taxon>Panheteroptera</taxon>
        <taxon>Cimicomorpha</taxon>
        <taxon>Cimicidae</taxon>
        <taxon>Cimex</taxon>
    </lineage>
</organism>
<evidence type="ECO:0000256" key="6">
    <source>
        <dbReference type="PIRNR" id="PIRNR028763"/>
    </source>
</evidence>
<dbReference type="GO" id="GO:0006383">
    <property type="term" value="P:transcription by RNA polymerase III"/>
    <property type="evidence" value="ECO:0007669"/>
    <property type="project" value="UniProtKB-UniRule"/>
</dbReference>
<dbReference type="OMA" id="VGTTKKC"/>
<evidence type="ECO:0000313" key="7">
    <source>
        <dbReference type="EnsemblMetazoa" id="XP_014255190.1"/>
    </source>
</evidence>
<proteinExistence type="inferred from homology"/>
<reference evidence="7" key="1">
    <citation type="submission" date="2022-01" db="UniProtKB">
        <authorList>
            <consortium name="EnsemblMetazoa"/>
        </authorList>
    </citation>
    <scope>IDENTIFICATION</scope>
</reference>
<dbReference type="GO" id="GO:0005654">
    <property type="term" value="C:nucleoplasm"/>
    <property type="evidence" value="ECO:0007669"/>
    <property type="project" value="UniProtKB-ARBA"/>
</dbReference>
<evidence type="ECO:0000256" key="4">
    <source>
        <dbReference type="ARBA" id="ARBA00023163"/>
    </source>
</evidence>
<name>A0A8I6S8I8_CIMLE</name>
<dbReference type="InterPro" id="IPR007832">
    <property type="entry name" value="RNA_pol_Rpc34"/>
</dbReference>
<dbReference type="GO" id="GO:0005737">
    <property type="term" value="C:cytoplasm"/>
    <property type="evidence" value="ECO:0007669"/>
    <property type="project" value="UniProtKB-ARBA"/>
</dbReference>